<feature type="domain" description="Histidine kinase/HSP90-like ATPase" evidence="2">
    <location>
        <begin position="126"/>
        <end position="227"/>
    </location>
</feature>
<dbReference type="CDD" id="cd16936">
    <property type="entry name" value="HATPase_RsbW-like"/>
    <property type="match status" value="1"/>
</dbReference>
<sequence>MQGVSSVQSSSRLPSLRHAAGRTACRSLLREGDTAAVLCGNPGRTEAISTLPPGHVCRLTVTHRPPSKSWRRHVPQVNPIAHRSQRVFTRDQGVLPMSPRDTGSTVLLAAVPHLVGEPTASFDLAIPAKPSSVHTARQVARAWSRHCQVPDPLADTVQILVSELCTNAVLHGQHDLISVRGWCSPSAEIRFEVDDHSPAPLPAVQHPDVGAESGRGLLLVDVLVAELGGAWGFTADGACAWCCFALKPEGQ</sequence>
<dbReference type="PANTHER" id="PTHR35526">
    <property type="entry name" value="ANTI-SIGMA-F FACTOR RSBW-RELATED"/>
    <property type="match status" value="1"/>
</dbReference>
<dbReference type="PANTHER" id="PTHR35526:SF3">
    <property type="entry name" value="ANTI-SIGMA-F FACTOR RSBW"/>
    <property type="match status" value="1"/>
</dbReference>
<dbReference type="InterPro" id="IPR050267">
    <property type="entry name" value="Anti-sigma-factor_SerPK"/>
</dbReference>
<evidence type="ECO:0000256" key="1">
    <source>
        <dbReference type="ARBA" id="ARBA00022527"/>
    </source>
</evidence>
<comment type="caution">
    <text evidence="3">The sequence shown here is derived from an EMBL/GenBank/DDBJ whole genome shotgun (WGS) entry which is preliminary data.</text>
</comment>
<keyword evidence="1" id="KW-0808">Transferase</keyword>
<reference evidence="3 4" key="1">
    <citation type="submission" date="2019-07" db="EMBL/GenBank/DDBJ databases">
        <title>New species of Amycolatopsis and Streptomyces.</title>
        <authorList>
            <person name="Duangmal K."/>
            <person name="Teo W.F.A."/>
            <person name="Lipun K."/>
        </authorList>
    </citation>
    <scope>NUCLEOTIDE SEQUENCE [LARGE SCALE GENOMIC DNA]</scope>
    <source>
        <strain evidence="3 4">NBRC 109810</strain>
    </source>
</reference>
<dbReference type="Pfam" id="PF13581">
    <property type="entry name" value="HATPase_c_2"/>
    <property type="match status" value="1"/>
</dbReference>
<evidence type="ECO:0000259" key="2">
    <source>
        <dbReference type="Pfam" id="PF13581"/>
    </source>
</evidence>
<evidence type="ECO:0000313" key="3">
    <source>
        <dbReference type="EMBL" id="MPY33885.1"/>
    </source>
</evidence>
<dbReference type="SUPFAM" id="SSF55874">
    <property type="entry name" value="ATPase domain of HSP90 chaperone/DNA topoisomerase II/histidine kinase"/>
    <property type="match status" value="1"/>
</dbReference>
<dbReference type="Gene3D" id="3.30.565.10">
    <property type="entry name" value="Histidine kinase-like ATPase, C-terminal domain"/>
    <property type="match status" value="1"/>
</dbReference>
<dbReference type="AlphaFoldDB" id="A0A5N8VIT9"/>
<name>A0A5N8VIT9_9ACTN</name>
<evidence type="ECO:0000313" key="4">
    <source>
        <dbReference type="Proteomes" id="UP000325849"/>
    </source>
</evidence>
<keyword evidence="3" id="KW-0547">Nucleotide-binding</keyword>
<protein>
    <submittedName>
        <fullName evidence="3">ATP-binding protein</fullName>
    </submittedName>
</protein>
<dbReference type="GO" id="GO:0005524">
    <property type="term" value="F:ATP binding"/>
    <property type="evidence" value="ECO:0007669"/>
    <property type="project" value="UniProtKB-KW"/>
</dbReference>
<dbReference type="InterPro" id="IPR036890">
    <property type="entry name" value="HATPase_C_sf"/>
</dbReference>
<keyword evidence="1" id="KW-0723">Serine/threonine-protein kinase</keyword>
<dbReference type="Proteomes" id="UP000325849">
    <property type="component" value="Unassembled WGS sequence"/>
</dbReference>
<keyword evidence="3" id="KW-0067">ATP-binding</keyword>
<accession>A0A5N8VIT9</accession>
<dbReference type="EMBL" id="VJZD01000091">
    <property type="protein sequence ID" value="MPY33885.1"/>
    <property type="molecule type" value="Genomic_DNA"/>
</dbReference>
<dbReference type="GO" id="GO:0004674">
    <property type="term" value="F:protein serine/threonine kinase activity"/>
    <property type="evidence" value="ECO:0007669"/>
    <property type="project" value="UniProtKB-KW"/>
</dbReference>
<keyword evidence="1" id="KW-0418">Kinase</keyword>
<dbReference type="OrthoDB" id="4166172at2"/>
<organism evidence="3 4">
    <name type="scientific">Streptomyces adustus</name>
    <dbReference type="NCBI Taxonomy" id="1609272"/>
    <lineage>
        <taxon>Bacteria</taxon>
        <taxon>Bacillati</taxon>
        <taxon>Actinomycetota</taxon>
        <taxon>Actinomycetes</taxon>
        <taxon>Kitasatosporales</taxon>
        <taxon>Streptomycetaceae</taxon>
        <taxon>Streptomyces</taxon>
    </lineage>
</organism>
<dbReference type="InterPro" id="IPR003594">
    <property type="entry name" value="HATPase_dom"/>
</dbReference>
<keyword evidence="4" id="KW-1185">Reference proteome</keyword>
<gene>
    <name evidence="3" type="ORF">FNH09_22380</name>
</gene>
<proteinExistence type="predicted"/>